<protein>
    <submittedName>
        <fullName evidence="2">Uncharacterized protein</fullName>
    </submittedName>
</protein>
<comment type="caution">
    <text evidence="2">The sequence shown here is derived from an EMBL/GenBank/DDBJ whole genome shotgun (WGS) entry which is preliminary data.</text>
</comment>
<dbReference type="EMBL" id="JAPDFW010000077">
    <property type="protein sequence ID" value="KAJ5073158.1"/>
    <property type="molecule type" value="Genomic_DNA"/>
</dbReference>
<keyword evidence="3" id="KW-1185">Reference proteome</keyword>
<dbReference type="AlphaFoldDB" id="A0A9Q0LI11"/>
<keyword evidence="1" id="KW-0175">Coiled coil</keyword>
<gene>
    <name evidence="2" type="ORF">M0811_09113</name>
</gene>
<organism evidence="2 3">
    <name type="scientific">Anaeramoeba ignava</name>
    <name type="common">Anaerobic marine amoeba</name>
    <dbReference type="NCBI Taxonomy" id="1746090"/>
    <lineage>
        <taxon>Eukaryota</taxon>
        <taxon>Metamonada</taxon>
        <taxon>Anaeramoebidae</taxon>
        <taxon>Anaeramoeba</taxon>
    </lineage>
</organism>
<evidence type="ECO:0000313" key="2">
    <source>
        <dbReference type="EMBL" id="KAJ5073158.1"/>
    </source>
</evidence>
<proteinExistence type="predicted"/>
<accession>A0A9Q0LI11</accession>
<evidence type="ECO:0000256" key="1">
    <source>
        <dbReference type="SAM" id="Coils"/>
    </source>
</evidence>
<dbReference type="Proteomes" id="UP001149090">
    <property type="component" value="Unassembled WGS sequence"/>
</dbReference>
<feature type="coiled-coil region" evidence="1">
    <location>
        <begin position="142"/>
        <end position="228"/>
    </location>
</feature>
<evidence type="ECO:0000313" key="3">
    <source>
        <dbReference type="Proteomes" id="UP001149090"/>
    </source>
</evidence>
<name>A0A9Q0LI11_ANAIG</name>
<sequence length="284" mass="33635">MGNSFVEKEKNKIEYFKSIKNYELNPKAVINSKYKFIALNSNFRRILDPKEKETFEGLSILEVSTETQPHLYVETDQVLEQVNRLFKLQAKSEAVVSWTFKNDPKKILEFHLKLVQVEGEIFTEIDAKQDFLEEQRMKERSLSDLKQIYNEVENTVEEIDSEIKDLIEKINTKFQNYQNLPIIQNIQEIHDSIKSSIDSKKDNLKQLENKIENEKELHQKKYLDLEKHLQKRIKRSENSSIQKGNLKKENSLLKKLSQELFSTLNQQNQNMNEILTVLSDDFYD</sequence>
<reference evidence="2" key="1">
    <citation type="submission" date="2022-10" db="EMBL/GenBank/DDBJ databases">
        <title>Novel sulphate-reducing endosymbionts in the free-living metamonad Anaeramoeba.</title>
        <authorList>
            <person name="Jerlstrom-Hultqvist J."/>
            <person name="Cepicka I."/>
            <person name="Gallot-Lavallee L."/>
            <person name="Salas-Leiva D."/>
            <person name="Curtis B.A."/>
            <person name="Zahonova K."/>
            <person name="Pipaliya S."/>
            <person name="Dacks J."/>
            <person name="Roger A.J."/>
        </authorList>
    </citation>
    <scope>NUCLEOTIDE SEQUENCE</scope>
    <source>
        <strain evidence="2">BMAN</strain>
    </source>
</reference>